<dbReference type="EMBL" id="CP159290">
    <property type="protein sequence ID" value="XCH28870.1"/>
    <property type="molecule type" value="Genomic_DNA"/>
</dbReference>
<name>A0AAU8FY47_9MICO</name>
<organism evidence="1">
    <name type="scientific">Cellulosimicrobium sp. ES-005</name>
    <dbReference type="NCBI Taxonomy" id="3163031"/>
    <lineage>
        <taxon>Bacteria</taxon>
        <taxon>Bacillati</taxon>
        <taxon>Actinomycetota</taxon>
        <taxon>Actinomycetes</taxon>
        <taxon>Micrococcales</taxon>
        <taxon>Promicromonosporaceae</taxon>
        <taxon>Cellulosimicrobium</taxon>
    </lineage>
</organism>
<gene>
    <name evidence="1" type="ORF">ABRQ22_14840</name>
</gene>
<dbReference type="RefSeq" id="WP_353707277.1">
    <property type="nucleotide sequence ID" value="NZ_CP159290.1"/>
</dbReference>
<sequence length="133" mass="14478">MSTETLERPSTTVEVVTVRHVEITDEHVQNIIDIAGYWMTYWAASAPREAWKEGDAFVFVEVGDGDDEVTHHLTGEQIRQAWAEIAAGDHSAISNEILAQFAEALDAGEPDLIDAEAADVLVQIAALGKVVYG</sequence>
<accession>A0AAU8FY47</accession>
<proteinExistence type="predicted"/>
<evidence type="ECO:0000313" key="1">
    <source>
        <dbReference type="EMBL" id="XCH28870.1"/>
    </source>
</evidence>
<dbReference type="AlphaFoldDB" id="A0AAU8FY47"/>
<protein>
    <submittedName>
        <fullName evidence="1">Uncharacterized protein</fullName>
    </submittedName>
</protein>
<reference evidence="1" key="1">
    <citation type="submission" date="2024-06" db="EMBL/GenBank/DDBJ databases">
        <title>Complete genome sequence of the cellulolytic actinobacterium, Cellulosimicrobium ES-005.</title>
        <authorList>
            <person name="Matthews C.T."/>
            <person name="Underwood K.D."/>
            <person name="Ghanchi K.M."/>
            <person name="Fields S.D."/>
            <person name="Gardner S.G."/>
        </authorList>
    </citation>
    <scope>NUCLEOTIDE SEQUENCE</scope>
    <source>
        <strain evidence="1">ES-005</strain>
    </source>
</reference>